<sequence>MEPPFPLLRLPKNVVIKVLENLYLTQL</sequence>
<dbReference type="HOGENOM" id="CLU_221669_0_0_1"/>
<dbReference type="AlphaFoldDB" id="E3N9G1"/>
<protein>
    <recommendedName>
        <fullName evidence="1">F-box domain-containing protein</fullName>
    </recommendedName>
</protein>
<dbReference type="Proteomes" id="UP000008281">
    <property type="component" value="Unassembled WGS sequence"/>
</dbReference>
<dbReference type="PROSITE" id="PS50181">
    <property type="entry name" value="FBOX"/>
    <property type="match status" value="1"/>
</dbReference>
<keyword evidence="3" id="KW-1185">Reference proteome</keyword>
<name>E3N9G1_CAERE</name>
<dbReference type="InParanoid" id="E3N9G1"/>
<dbReference type="InterPro" id="IPR001810">
    <property type="entry name" value="F-box_dom"/>
</dbReference>
<organism evidence="3">
    <name type="scientific">Caenorhabditis remanei</name>
    <name type="common">Caenorhabditis vulgaris</name>
    <dbReference type="NCBI Taxonomy" id="31234"/>
    <lineage>
        <taxon>Eukaryota</taxon>
        <taxon>Metazoa</taxon>
        <taxon>Ecdysozoa</taxon>
        <taxon>Nematoda</taxon>
        <taxon>Chromadorea</taxon>
        <taxon>Rhabditida</taxon>
        <taxon>Rhabditina</taxon>
        <taxon>Rhabditomorpha</taxon>
        <taxon>Rhabditoidea</taxon>
        <taxon>Rhabditidae</taxon>
        <taxon>Peloderinae</taxon>
        <taxon>Caenorhabditis</taxon>
    </lineage>
</organism>
<reference evidence="2" key="1">
    <citation type="submission" date="2007-07" db="EMBL/GenBank/DDBJ databases">
        <title>PCAP assembly of the Caenorhabditis remanei genome.</title>
        <authorList>
            <consortium name="The Caenorhabditis remanei Sequencing Consortium"/>
            <person name="Wilson R.K."/>
        </authorList>
    </citation>
    <scope>NUCLEOTIDE SEQUENCE [LARGE SCALE GENOMIC DNA]</scope>
    <source>
        <strain evidence="2">PB4641</strain>
    </source>
</reference>
<feature type="domain" description="F-box" evidence="1">
    <location>
        <begin position="4"/>
        <end position="27"/>
    </location>
</feature>
<evidence type="ECO:0000313" key="3">
    <source>
        <dbReference type="Proteomes" id="UP000008281"/>
    </source>
</evidence>
<evidence type="ECO:0000259" key="1">
    <source>
        <dbReference type="PROSITE" id="PS50181"/>
    </source>
</evidence>
<accession>E3N9G1</accession>
<gene>
    <name evidence="2" type="ORF">CRE_23059</name>
</gene>
<evidence type="ECO:0000313" key="2">
    <source>
        <dbReference type="EMBL" id="EFO90287.1"/>
    </source>
</evidence>
<proteinExistence type="predicted"/>
<dbReference type="EMBL" id="DS268565">
    <property type="protein sequence ID" value="EFO90287.1"/>
    <property type="molecule type" value="Genomic_DNA"/>
</dbReference>